<dbReference type="Gene3D" id="1.20.1560.10">
    <property type="entry name" value="ABC transporter type 1, transmembrane domain"/>
    <property type="match status" value="1"/>
</dbReference>
<dbReference type="InterPro" id="IPR039421">
    <property type="entry name" value="Type_1_exporter"/>
</dbReference>
<keyword evidence="5 7" id="KW-1133">Transmembrane helix</keyword>
<dbReference type="PANTHER" id="PTHR24221">
    <property type="entry name" value="ATP-BINDING CASSETTE SUB-FAMILY B"/>
    <property type="match status" value="1"/>
</dbReference>
<proteinExistence type="predicted"/>
<dbReference type="STRING" id="1423751.FC38_GL001333"/>
<protein>
    <submittedName>
        <fullName evidence="11">ABC transporter ATP-binding protein membrane protein</fullName>
    </submittedName>
    <submittedName>
        <fullName evidence="10">Thiol reductant ABC exporter, CydD subunit</fullName>
    </submittedName>
</protein>
<dbReference type="InterPro" id="IPR017871">
    <property type="entry name" value="ABC_transporter-like_CS"/>
</dbReference>
<evidence type="ECO:0000256" key="3">
    <source>
        <dbReference type="ARBA" id="ARBA00022741"/>
    </source>
</evidence>
<evidence type="ECO:0000313" key="13">
    <source>
        <dbReference type="Proteomes" id="UP000051521"/>
    </source>
</evidence>
<dbReference type="SMART" id="SM00382">
    <property type="entry name" value="AAA"/>
    <property type="match status" value="1"/>
</dbReference>
<accession>I7K1T5</accession>
<feature type="transmembrane region" description="Helical" evidence="7">
    <location>
        <begin position="234"/>
        <end position="260"/>
    </location>
</feature>
<dbReference type="PROSITE" id="PS00211">
    <property type="entry name" value="ABC_TRANSPORTER_1"/>
    <property type="match status" value="1"/>
</dbReference>
<dbReference type="Pfam" id="PF00664">
    <property type="entry name" value="ABC_membrane"/>
    <property type="match status" value="1"/>
</dbReference>
<feature type="domain" description="ABC transporter" evidence="8">
    <location>
        <begin position="330"/>
        <end position="564"/>
    </location>
</feature>
<dbReference type="SUPFAM" id="SSF52540">
    <property type="entry name" value="P-loop containing nucleoside triphosphate hydrolases"/>
    <property type="match status" value="1"/>
</dbReference>
<dbReference type="GO" id="GO:0005886">
    <property type="term" value="C:plasma membrane"/>
    <property type="evidence" value="ECO:0007669"/>
    <property type="project" value="UniProtKB-SubCell"/>
</dbReference>
<keyword evidence="3" id="KW-0547">Nucleotide-binding</keyword>
<dbReference type="InterPro" id="IPR003593">
    <property type="entry name" value="AAA+_ATPase"/>
</dbReference>
<reference evidence="11 13" key="2">
    <citation type="journal article" date="2015" name="Genome Announc.">
        <title>Expanding the biotechnology potential of lactobacilli through comparative genomics of 213 strains and associated genera.</title>
        <authorList>
            <person name="Sun Z."/>
            <person name="Harris H.M."/>
            <person name="McCann A."/>
            <person name="Guo C."/>
            <person name="Argimon S."/>
            <person name="Zhang W."/>
            <person name="Yang X."/>
            <person name="Jeffery I.B."/>
            <person name="Cooney J.C."/>
            <person name="Kagawa T.F."/>
            <person name="Liu W."/>
            <person name="Song Y."/>
            <person name="Salvetti E."/>
            <person name="Wrobel A."/>
            <person name="Rasinkangas P."/>
            <person name="Parkhill J."/>
            <person name="Rea M.C."/>
            <person name="O'Sullivan O."/>
            <person name="Ritari J."/>
            <person name="Douillard F.P."/>
            <person name="Paul Ross R."/>
            <person name="Yang R."/>
            <person name="Briner A.E."/>
            <person name="Felis G.E."/>
            <person name="de Vos W.M."/>
            <person name="Barrangou R."/>
            <person name="Klaenhammer T.R."/>
            <person name="Caufield P.W."/>
            <person name="Cui Y."/>
            <person name="Zhang H."/>
            <person name="O'Toole P.W."/>
        </authorList>
    </citation>
    <scope>NUCLEOTIDE SEQUENCE [LARGE SCALE GENOMIC DNA]</scope>
    <source>
        <strain evidence="11 13">DSM 23908</strain>
    </source>
</reference>
<evidence type="ECO:0000259" key="9">
    <source>
        <dbReference type="PROSITE" id="PS50929"/>
    </source>
</evidence>
<name>I7K1T5_9LACO</name>
<gene>
    <name evidence="10" type="ORF">BN52_09535</name>
    <name evidence="11" type="ORF">FC38_GL001333</name>
</gene>
<evidence type="ECO:0000313" key="12">
    <source>
        <dbReference type="Proteomes" id="UP000009326"/>
    </source>
</evidence>
<dbReference type="Proteomes" id="UP000051521">
    <property type="component" value="Unassembled WGS sequence"/>
</dbReference>
<dbReference type="PANTHER" id="PTHR24221:SF614">
    <property type="entry name" value="GLUTATHIONE_L-CYSTEINE TRANSPORT SYSTEM ATP-BINDING_PERMEASE PROTEIN CYDC"/>
    <property type="match status" value="1"/>
</dbReference>
<feature type="transmembrane region" description="Helical" evidence="7">
    <location>
        <begin position="156"/>
        <end position="176"/>
    </location>
</feature>
<evidence type="ECO:0000256" key="1">
    <source>
        <dbReference type="ARBA" id="ARBA00004651"/>
    </source>
</evidence>
<comment type="caution">
    <text evidence="10">The sequence shown here is derived from an EMBL/GenBank/DDBJ whole genome shotgun (WGS) entry which is preliminary data.</text>
</comment>
<dbReference type="PROSITE" id="PS50893">
    <property type="entry name" value="ABC_TRANSPORTER_2"/>
    <property type="match status" value="1"/>
</dbReference>
<dbReference type="PROSITE" id="PS50929">
    <property type="entry name" value="ABC_TM1F"/>
    <property type="match status" value="1"/>
</dbReference>
<dbReference type="GO" id="GO:0042883">
    <property type="term" value="P:cysteine transport"/>
    <property type="evidence" value="ECO:0007669"/>
    <property type="project" value="InterPro"/>
</dbReference>
<dbReference type="GO" id="GO:0016887">
    <property type="term" value="F:ATP hydrolysis activity"/>
    <property type="evidence" value="ECO:0007669"/>
    <property type="project" value="InterPro"/>
</dbReference>
<keyword evidence="6 7" id="KW-0472">Membrane</keyword>
<dbReference type="InterPro" id="IPR027417">
    <property type="entry name" value="P-loop_NTPase"/>
</dbReference>
<dbReference type="InterPro" id="IPR036640">
    <property type="entry name" value="ABC1_TM_sf"/>
</dbReference>
<sequence>MIDRHLFQLTGANSIVRKLAVLEVLQAFLIIGQALSLSWLLTKLWQGHTMDWLILLAFVACFSLRQLADWIRGGWLENYSSQVSEELRTTLLMKVFNEGQAMVQRQGTGSLITMALDGIDEVRNYIKLIYSKVLTMMAVPVIIFVAMLFLNWQSAVILLAMYPLIVLFMIVLGYAAQSKADKQFGNFQHLSNNFIDSLRGIDTLKYFGLSKRYSRSIFTLSENFRKKTMNVLKIAMLSTFALDFFTTLSIAVVAVYLGFALLRGEMQLFPALGILILAPEYFLPIRNFAGDYHATLDGKNAFKRINQLIDAPKEISEELALTDWNNDAELKIKDLNYQYPEGAQIGPINLDLKGNLKVGIIGMSGSGKSSLINLLSGFLTPSEGEITIEGQAAKTMNIPDWHKQMVYIPQNPYVFTASLRENIAFYTPEATDEEIKSAIHIMGLDDLVAELPEGLDTIIGQGQRVLSGGQAQRIALARALLDHSRQVMIFDEPTAHLDIETEIDLKERMLPLMQNKLVLFATHRMHWVKEMDYILVMNHGKLVEQGTYDELAAKKGYFSQLMQEMRGEIKDEETTDL</sequence>
<dbReference type="InterPro" id="IPR011527">
    <property type="entry name" value="ABC1_TM_dom"/>
</dbReference>
<dbReference type="NCBIfam" id="TIGR02857">
    <property type="entry name" value="CydD"/>
    <property type="match status" value="1"/>
</dbReference>
<dbReference type="EMBL" id="CAKC01000086">
    <property type="protein sequence ID" value="CCI87635.1"/>
    <property type="molecule type" value="Genomic_DNA"/>
</dbReference>
<dbReference type="Pfam" id="PF00005">
    <property type="entry name" value="ABC_tran"/>
    <property type="match status" value="1"/>
</dbReference>
<dbReference type="InterPro" id="IPR003439">
    <property type="entry name" value="ABC_transporter-like_ATP-bd"/>
</dbReference>
<dbReference type="RefSeq" id="WP_008473924.1">
    <property type="nucleotide sequence ID" value="NZ_AYZO01000004.1"/>
</dbReference>
<dbReference type="InterPro" id="IPR014216">
    <property type="entry name" value="ABC_transptr_CydD"/>
</dbReference>
<dbReference type="GO" id="GO:0005524">
    <property type="term" value="F:ATP binding"/>
    <property type="evidence" value="ECO:0007669"/>
    <property type="project" value="UniProtKB-KW"/>
</dbReference>
<organism evidence="10 12">
    <name type="scientific">Lactobacillus gigeriorum DSM 23908 = CRBIP 24.85</name>
    <dbReference type="NCBI Taxonomy" id="1423751"/>
    <lineage>
        <taxon>Bacteria</taxon>
        <taxon>Bacillati</taxon>
        <taxon>Bacillota</taxon>
        <taxon>Bacilli</taxon>
        <taxon>Lactobacillales</taxon>
        <taxon>Lactobacillaceae</taxon>
        <taxon>Lactobacillus</taxon>
    </lineage>
</organism>
<evidence type="ECO:0000256" key="7">
    <source>
        <dbReference type="SAM" id="Phobius"/>
    </source>
</evidence>
<evidence type="ECO:0000256" key="2">
    <source>
        <dbReference type="ARBA" id="ARBA00022692"/>
    </source>
</evidence>
<dbReference type="EMBL" id="AYZO01000004">
    <property type="protein sequence ID" value="KRN14254.1"/>
    <property type="molecule type" value="Genomic_DNA"/>
</dbReference>
<keyword evidence="2 7" id="KW-0812">Transmembrane</keyword>
<feature type="transmembrane region" description="Helical" evidence="7">
    <location>
        <begin position="52"/>
        <end position="68"/>
    </location>
</feature>
<feature type="transmembrane region" description="Helical" evidence="7">
    <location>
        <begin position="133"/>
        <end position="150"/>
    </location>
</feature>
<keyword evidence="4 11" id="KW-0067">ATP-binding</keyword>
<dbReference type="GO" id="GO:0140359">
    <property type="term" value="F:ABC-type transporter activity"/>
    <property type="evidence" value="ECO:0007669"/>
    <property type="project" value="InterPro"/>
</dbReference>
<dbReference type="SUPFAM" id="SSF90123">
    <property type="entry name" value="ABC transporter transmembrane region"/>
    <property type="match status" value="1"/>
</dbReference>
<evidence type="ECO:0000259" key="8">
    <source>
        <dbReference type="PROSITE" id="PS50893"/>
    </source>
</evidence>
<dbReference type="Gene3D" id="3.40.50.300">
    <property type="entry name" value="P-loop containing nucleotide triphosphate hydrolases"/>
    <property type="match status" value="1"/>
</dbReference>
<evidence type="ECO:0000256" key="6">
    <source>
        <dbReference type="ARBA" id="ARBA00023136"/>
    </source>
</evidence>
<evidence type="ECO:0000256" key="4">
    <source>
        <dbReference type="ARBA" id="ARBA00022840"/>
    </source>
</evidence>
<dbReference type="CDD" id="cd18584">
    <property type="entry name" value="ABC_6TM_AarD_CydD"/>
    <property type="match status" value="1"/>
</dbReference>
<dbReference type="PATRIC" id="fig|1423751.3.peg.1376"/>
<evidence type="ECO:0000256" key="5">
    <source>
        <dbReference type="ARBA" id="ARBA00022989"/>
    </source>
</evidence>
<evidence type="ECO:0000313" key="11">
    <source>
        <dbReference type="EMBL" id="KRN14254.1"/>
    </source>
</evidence>
<dbReference type="Proteomes" id="UP000009326">
    <property type="component" value="Unassembled WGS sequence"/>
</dbReference>
<feature type="transmembrane region" description="Helical" evidence="7">
    <location>
        <begin position="20"/>
        <end position="40"/>
    </location>
</feature>
<dbReference type="GO" id="GO:0034040">
    <property type="term" value="F:ATPase-coupled lipid transmembrane transporter activity"/>
    <property type="evidence" value="ECO:0007669"/>
    <property type="project" value="TreeGrafter"/>
</dbReference>
<dbReference type="OrthoDB" id="9806127at2"/>
<keyword evidence="13" id="KW-1185">Reference proteome</keyword>
<reference evidence="10 12" key="1">
    <citation type="submission" date="2012-06" db="EMBL/GenBank/DDBJ databases">
        <title>Draft genome sequence of Lactobacillus gigeriorum CRBIP 24.85T, isolated from chicken crop.</title>
        <authorList>
            <person name="Cousin S."/>
            <person name="Ma L."/>
            <person name="Creno S."/>
            <person name="Clermont D."/>
            <person name="Loux V."/>
            <person name="Bizet C."/>
            <person name="Bouchier C."/>
        </authorList>
    </citation>
    <scope>NUCLEOTIDE SEQUENCE [LARGE SCALE GENOMIC DNA]</scope>
    <source>
        <strain evidence="12">CRBIP 24.85T</strain>
        <strain evidence="10">Type strain: CRBIP 24.85</strain>
    </source>
</reference>
<feature type="domain" description="ABC transmembrane type-1" evidence="9">
    <location>
        <begin position="24"/>
        <end position="297"/>
    </location>
</feature>
<comment type="subcellular location">
    <subcellularLocation>
        <location evidence="1">Cell membrane</location>
        <topology evidence="1">Multi-pass membrane protein</topology>
    </subcellularLocation>
</comment>
<evidence type="ECO:0000313" key="10">
    <source>
        <dbReference type="EMBL" id="CCI87635.1"/>
    </source>
</evidence>
<dbReference type="AlphaFoldDB" id="I7K1T5"/>